<protein>
    <recommendedName>
        <fullName evidence="3">4-vinyl reductase 4VR domain-containing protein</fullName>
    </recommendedName>
</protein>
<evidence type="ECO:0000313" key="1">
    <source>
        <dbReference type="EMBL" id="EDM74277.1"/>
    </source>
</evidence>
<comment type="caution">
    <text evidence="1">The sequence shown here is derived from an EMBL/GenBank/DDBJ whole genome shotgun (WGS) entry which is preliminary data.</text>
</comment>
<dbReference type="AlphaFoldDB" id="A6GIM8"/>
<name>A6GIM8_9BACT</name>
<dbReference type="OrthoDB" id="5510937at2"/>
<dbReference type="STRING" id="391625.PPSIR1_02036"/>
<dbReference type="EMBL" id="ABCS01000139">
    <property type="protein sequence ID" value="EDM74277.1"/>
    <property type="molecule type" value="Genomic_DNA"/>
</dbReference>
<evidence type="ECO:0000313" key="2">
    <source>
        <dbReference type="Proteomes" id="UP000005801"/>
    </source>
</evidence>
<sequence length="192" mass="20611">MTTSPSINNSWSRVALRRIRSFPPAERKAVLDAIPEDTRGTIAGAKRSDYLPATHAVAVCEGLIGVIGTERAVEFWETVVGDSYAGGLLEPLITKMRRDELDFGLIGLAADAWALSTRDCGKVGLAQSRDGKVRLEAQGLPDYVRDSAGIQAMFAGTLRAMLAFSKLRASIEVSTDNADGSIAFELKLRAPS</sequence>
<keyword evidence="2" id="KW-1185">Reference proteome</keyword>
<dbReference type="RefSeq" id="WP_006976564.1">
    <property type="nucleotide sequence ID" value="NZ_ABCS01000139.1"/>
</dbReference>
<proteinExistence type="predicted"/>
<reference evidence="1 2" key="1">
    <citation type="submission" date="2007-06" db="EMBL/GenBank/DDBJ databases">
        <authorList>
            <person name="Shimkets L."/>
            <person name="Ferriera S."/>
            <person name="Johnson J."/>
            <person name="Kravitz S."/>
            <person name="Beeson K."/>
            <person name="Sutton G."/>
            <person name="Rogers Y.-H."/>
            <person name="Friedman R."/>
            <person name="Frazier M."/>
            <person name="Venter J.C."/>
        </authorList>
    </citation>
    <scope>NUCLEOTIDE SEQUENCE [LARGE SCALE GENOMIC DNA]</scope>
    <source>
        <strain evidence="1 2">SIR-1</strain>
    </source>
</reference>
<evidence type="ECO:0008006" key="3">
    <source>
        <dbReference type="Google" id="ProtNLM"/>
    </source>
</evidence>
<organism evidence="1 2">
    <name type="scientific">Plesiocystis pacifica SIR-1</name>
    <dbReference type="NCBI Taxonomy" id="391625"/>
    <lineage>
        <taxon>Bacteria</taxon>
        <taxon>Pseudomonadati</taxon>
        <taxon>Myxococcota</taxon>
        <taxon>Polyangia</taxon>
        <taxon>Nannocystales</taxon>
        <taxon>Nannocystaceae</taxon>
        <taxon>Plesiocystis</taxon>
    </lineage>
</organism>
<dbReference type="Proteomes" id="UP000005801">
    <property type="component" value="Unassembled WGS sequence"/>
</dbReference>
<gene>
    <name evidence="1" type="ORF">PPSIR1_02036</name>
</gene>
<accession>A6GIM8</accession>